<proteinExistence type="predicted"/>
<dbReference type="AlphaFoldDB" id="A0A8S9I2U8"/>
<protein>
    <submittedName>
        <fullName evidence="2">Uncharacterized protein</fullName>
    </submittedName>
</protein>
<feature type="compositionally biased region" description="Polar residues" evidence="1">
    <location>
        <begin position="140"/>
        <end position="152"/>
    </location>
</feature>
<name>A0A8S9I2U8_BRACR</name>
<accession>A0A8S9I2U8</accession>
<evidence type="ECO:0000256" key="1">
    <source>
        <dbReference type="SAM" id="MobiDB-lite"/>
    </source>
</evidence>
<sequence length="172" mass="19259">MGYKSDMRSRKQAGARGANWERYTAIRSEKRLKTLDLAAQCMCVSSVSVEAEYTGMGGVPLSRITSGEMMGRFRCSTGNQFRSKSKIDYPIGSRFKRETEPLRVGLSLSLSSFFSADSELESMPPRSRLSREEKGKDIATSPSPTRDVTANGSPLDEFDLIHRDALRDTFRR</sequence>
<evidence type="ECO:0000313" key="2">
    <source>
        <dbReference type="EMBL" id="KAF2563823.1"/>
    </source>
</evidence>
<gene>
    <name evidence="2" type="ORF">F2Q70_00015256</name>
</gene>
<dbReference type="EMBL" id="QGKY02001250">
    <property type="protein sequence ID" value="KAF2563823.1"/>
    <property type="molecule type" value="Genomic_DNA"/>
</dbReference>
<feature type="region of interest" description="Disordered" evidence="1">
    <location>
        <begin position="121"/>
        <end position="154"/>
    </location>
</feature>
<comment type="caution">
    <text evidence="2">The sequence shown here is derived from an EMBL/GenBank/DDBJ whole genome shotgun (WGS) entry which is preliminary data.</text>
</comment>
<organism evidence="2">
    <name type="scientific">Brassica cretica</name>
    <name type="common">Mustard</name>
    <dbReference type="NCBI Taxonomy" id="69181"/>
    <lineage>
        <taxon>Eukaryota</taxon>
        <taxon>Viridiplantae</taxon>
        <taxon>Streptophyta</taxon>
        <taxon>Embryophyta</taxon>
        <taxon>Tracheophyta</taxon>
        <taxon>Spermatophyta</taxon>
        <taxon>Magnoliopsida</taxon>
        <taxon>eudicotyledons</taxon>
        <taxon>Gunneridae</taxon>
        <taxon>Pentapetalae</taxon>
        <taxon>rosids</taxon>
        <taxon>malvids</taxon>
        <taxon>Brassicales</taxon>
        <taxon>Brassicaceae</taxon>
        <taxon>Brassiceae</taxon>
        <taxon>Brassica</taxon>
    </lineage>
</organism>
<reference evidence="2" key="1">
    <citation type="submission" date="2019-12" db="EMBL/GenBank/DDBJ databases">
        <title>Genome sequencing and annotation of Brassica cretica.</title>
        <authorList>
            <person name="Studholme D.J."/>
            <person name="Sarris P.F."/>
        </authorList>
    </citation>
    <scope>NUCLEOTIDE SEQUENCE</scope>
    <source>
        <strain evidence="2">PFS-102/07</strain>
        <tissue evidence="2">Leaf</tissue>
    </source>
</reference>